<evidence type="ECO:0000313" key="10">
    <source>
        <dbReference type="EMBL" id="TWW63691.1"/>
    </source>
</evidence>
<keyword evidence="6" id="KW-1133">Transmembrane helix</keyword>
<dbReference type="SUPFAM" id="SSF49899">
    <property type="entry name" value="Concanavalin A-like lectins/glucanases"/>
    <property type="match status" value="2"/>
</dbReference>
<keyword evidence="11" id="KW-1185">Reference proteome</keyword>
<dbReference type="InterPro" id="IPR000998">
    <property type="entry name" value="MAM_dom"/>
</dbReference>
<dbReference type="SMART" id="SM00832">
    <property type="entry name" value="C8"/>
    <property type="match status" value="7"/>
</dbReference>
<sequence length="2737" mass="297959">MWLIAAVITSCDFNQDSTPYCQFTQDTADDNDWTRHFGPTPTNHTGPSGDYPDGKGFYIYHECDNVSDGKKARLLSPLISSTSSQICVQFRYYMYGIDSDNLLRVLTKRPGGEEENWNRTGIQSPAWLLGSVTVSKSTTEKITMVFEAQRGRTSYCDTALDNIVISEGACPSCVAGCDFDTGGDLCGWVSEVENPDVFGFDQSSGAGSSSGTGPNDDFSKPGLGSYMLMNSLDAIAGEKAQLKSPSVIPTSGCLELTFYYYLYGSSKNMEISVHTITTGGTLGDALFSVKGNQGQSWIPAKVRYVGTTAIQVNGTNVKLPVSPADGISVFKAGKFYTISTNFGLTVRYDGNHFMDIKVIKECNKQPNATNPECTEEEKYKSSGYCGMLLDSDGPFAVCHPKVNPNNYFKDCVFDMCALDGAKPVLCEAIEAYVNECQDRGVTVGPWRNDSFCPIPCPPNSHYEPCADPCQDTCSGKPPSCSGPCSEGCVCNPGYVLSAGKCVANTSCGCKFNGQYYENGEDFYIDNCERKCRCNAPTVTCDPFACPPMHECKLQEGDLGCYPTGSQDCVVSGDPHYNTFDKKYFTFMGTCTYTLARSCKNNTGPWFSVEGKNEERGVPGVSYLRKLYVTVNGITVTLMKGRRTLVNERRVALPHTPSPLMTLSLAGQYVTVQTSFGLRVRWDGNHFAQITVPSSYHNQMCGLCGDYNGNPGNDFTKPDGSVTTNVNDFGNSWKTEEDEDDICTDGSKPDPDCDPALEAEVVKPDKCGKIKDTAGPFKDCIRVVDPTPFFQSCVFDMCQFHGEQRVLCDQLQAYTAACLSAGATVHQWRTPTFCPLDCPANSSYSLCVSSCPETCVGVVGPPGCADACVEGCKCNPGFILSNDKCVALKECGCVDTSGSYHPVNGTNVKLPMSPADGISVFKAGKFYTISTNFGLTVRYDGNHFMDIKVIKECNKQPNATNPECTEEEKYKSSGYCGMLLDSDGPFAVCHPKVNPNNYFKDCVFDMCALDGAKPVLCEAIEAYVNECQDRGITVGPWRNDSFCPIPCPPNSHYEPCADPCQDTCSGKPPSCSGPCSEGCVCNPGYVLSAGKCVANTSCGCKFNGQYYENGEDFYIDNCERKCRCNAPTVTCDPFACPPMHECKLQEGDLGCYPTGPWFSVEGKNEERGVPGVSYLRKLYVTVNGITVTLMKGRRTLVNERRVALPHTPSPLMTLSLAGQYVTVQTSFGLRVRWDGNHFAQITVPRQRLHQPDGSVTTNVNDFGNSWKTEEDEDDICTDGSKPDPDCDPALEAEVVKPDKCGKIKDTAGPFRDCIRVVDPTPFFQSCVFDMCQFHGEQRVLCDQLQAYTAACLSAGATVHQWRTPTFCPLDCPANSSYSLCVSSCPETCVGVVGPPGCADACVEGCKCNPGFILSNDKCVALKECGCVDTSGSYHPVGDDWYLEGCEQKCQCQSGGLIQCSNTSCKPTTERCELQDGEYGCRPLGNGICSVSGDPHYITYDKRTHHYMGACSYTLTKPCNSSSDLPYFTVDTQNEHRGSNKKVSYVRAVVININGVTVILGKGRTVQVNGTLVVPPITSLSGIEIYFSGKFVVLETSFGLRVRFNGNHHADVTIPTSYSGQLCGLCGNFNNNPNDDNLKPDNTPASNTNDLGDSWQVPDPRPDCTNGGGQEDCDDKVEEEARKPTSCGMISDPTGIFKECHSVVPPGPYFENCVYDMCATDGQVGALCQAIESYADMCASKGVSIAWRNNTFCPLKCPPGSQYKPCVSACRQPTCQDPAGPGGSCDLPCVEGCVCDPGLILSGDKCVPLNECGCNDEDGKYRPVGDTWFTNKDCTERCKCNGNHNITCEPWQCSPAQECKVVDGLLDCHSTGKGICHVAGDPHYYTFDGIMHTFMGTCTYTLVEVCNTSMVTTFKIVAKNEERGQPQASYLRYVKVYLPGDTVVELHKSRRVLVNGKRVRTPIEIAKAGAKVIISGAYSLLDTNFGLQVKFDGVHHLEITVPGEYFNKLCGMCGNYNHNSSDDNLKPNKQPAKDAIELGNSWKSEGDSDPGCQPDTRPDVHPNCTEEEEKSYEAQCAQVILSDRFKPCHSVVSAEAFLGNCVYDMCEYNGMQSTLCDNIDAYAQACKSAGVTISWRNSTFCPLPCPPNSHYSECTPPCPPTCSDLFPLFCHLPSTTCVEGCQCDAGHVLSDSTCVPLSECGCLDSDREYHDVGDSWLTDKCSQSCTCNVGGAITCTDFMCNENSVCEPDKDGDYICKPSGFDKCSVSGDPHYRTFDGFTHHYQGPYTYILTQGHNLQSNMPSLLVRGKNIRRGGNRRVSFLDQVYVDVYGVNVRFLQGKAVLVNGERVSPPLSPVTGLKITMNSKEVQLTAAFGLTVKFDGRSRGEIILPSTYRNYVRGLCGNNDGITRNEYMKPDGTVVRNLNAFGDSWRITDRQSDGLRSIQVPHTVHRREAETDPDPGFDTSDCSSSQIEQYNSNTQCGALSDAAGVFKACHGTLPPQTYQEYCLFDLCAESGSEELRCASYEAYATACQNENITLGPWRQQLGCALSCSANSTYSPCMTSCPASCSNLAAPSECDTTNCIEGCQCAAGFVMSEGACVPYNECGCTFLNRYYPLKEKFVTEDCSESCECTTTGLVCQPKTCQENYVCTVYNLKRDCYKASPCLSSPCSNGGTCEEIDNGYRCQCPEGFEGIHCDDESQDTVGGLETKWIILIVVLVVVLVLVIVITVVCVCKRKAK</sequence>
<dbReference type="Gene3D" id="2.10.25.10">
    <property type="entry name" value="Laminin"/>
    <property type="match status" value="8"/>
</dbReference>
<proteinExistence type="predicted"/>
<feature type="domain" description="VWFD" evidence="9">
    <location>
        <begin position="566"/>
        <end position="743"/>
    </location>
</feature>
<dbReference type="SUPFAM" id="SSF57196">
    <property type="entry name" value="EGF/Laminin"/>
    <property type="match status" value="1"/>
</dbReference>
<dbReference type="PROSITE" id="PS01186">
    <property type="entry name" value="EGF_2"/>
    <property type="match status" value="1"/>
</dbReference>
<comment type="caution">
    <text evidence="10">The sequence shown here is derived from an EMBL/GenBank/DDBJ whole genome shotgun (WGS) entry which is preliminary data.</text>
</comment>
<evidence type="ECO:0000256" key="3">
    <source>
        <dbReference type="ARBA" id="ARBA00023180"/>
    </source>
</evidence>
<dbReference type="InterPro" id="IPR001846">
    <property type="entry name" value="VWF_type-D"/>
</dbReference>
<reference evidence="10 11" key="1">
    <citation type="submission" date="2019-04" db="EMBL/GenBank/DDBJ databases">
        <title>Chromosome genome assembly for Takifugu flavidus.</title>
        <authorList>
            <person name="Xiao S."/>
        </authorList>
    </citation>
    <scope>NUCLEOTIDE SEQUENCE [LARGE SCALE GENOMIC DNA]</scope>
    <source>
        <strain evidence="10">HTHZ2018</strain>
        <tissue evidence="10">Muscle</tissue>
    </source>
</reference>
<evidence type="ECO:0000259" key="8">
    <source>
        <dbReference type="PROSITE" id="PS50060"/>
    </source>
</evidence>
<dbReference type="GO" id="GO:0031012">
    <property type="term" value="C:extracellular matrix"/>
    <property type="evidence" value="ECO:0007669"/>
    <property type="project" value="TreeGrafter"/>
</dbReference>
<dbReference type="PROSITE" id="PS51233">
    <property type="entry name" value="VWFD"/>
    <property type="match status" value="5"/>
</dbReference>
<organism evidence="10 11">
    <name type="scientific">Takifugu flavidus</name>
    <name type="common">sansaifugu</name>
    <dbReference type="NCBI Taxonomy" id="433684"/>
    <lineage>
        <taxon>Eukaryota</taxon>
        <taxon>Metazoa</taxon>
        <taxon>Chordata</taxon>
        <taxon>Craniata</taxon>
        <taxon>Vertebrata</taxon>
        <taxon>Euteleostomi</taxon>
        <taxon>Actinopterygii</taxon>
        <taxon>Neopterygii</taxon>
        <taxon>Teleostei</taxon>
        <taxon>Neoteleostei</taxon>
        <taxon>Acanthomorphata</taxon>
        <taxon>Eupercaria</taxon>
        <taxon>Tetraodontiformes</taxon>
        <taxon>Tetradontoidea</taxon>
        <taxon>Tetraodontidae</taxon>
        <taxon>Takifugu</taxon>
    </lineage>
</organism>
<dbReference type="SMART" id="SM00214">
    <property type="entry name" value="VWC"/>
    <property type="match status" value="6"/>
</dbReference>
<keyword evidence="6" id="KW-0812">Transmembrane</keyword>
<evidence type="ECO:0000256" key="2">
    <source>
        <dbReference type="ARBA" id="ARBA00023157"/>
    </source>
</evidence>
<feature type="disulfide bond" evidence="4">
    <location>
        <begin position="2685"/>
        <end position="2694"/>
    </location>
</feature>
<dbReference type="EMBL" id="RHFK02000016">
    <property type="protein sequence ID" value="TWW63691.1"/>
    <property type="molecule type" value="Genomic_DNA"/>
</dbReference>
<feature type="domain" description="MAM" evidence="8">
    <location>
        <begin position="9"/>
        <end position="172"/>
    </location>
</feature>
<keyword evidence="3" id="KW-0325">Glycoprotein</keyword>
<evidence type="ECO:0000256" key="1">
    <source>
        <dbReference type="ARBA" id="ARBA00022737"/>
    </source>
</evidence>
<feature type="region of interest" description="Disordered" evidence="5">
    <location>
        <begin position="2445"/>
        <end position="2466"/>
    </location>
</feature>
<gene>
    <name evidence="10" type="ORF">D4764_03G0006990</name>
</gene>
<dbReference type="InterPro" id="IPR014853">
    <property type="entry name" value="VWF/SSPO/ZAN-like_Cys-rich_dom"/>
</dbReference>
<dbReference type="Gene3D" id="2.60.120.200">
    <property type="match status" value="2"/>
</dbReference>
<dbReference type="InterPro" id="IPR001881">
    <property type="entry name" value="EGF-like_Ca-bd_dom"/>
</dbReference>
<dbReference type="PROSITE" id="PS00022">
    <property type="entry name" value="EGF_1"/>
    <property type="match status" value="1"/>
</dbReference>
<dbReference type="InterPro" id="IPR013320">
    <property type="entry name" value="ConA-like_dom_sf"/>
</dbReference>
<dbReference type="SMART" id="SM00179">
    <property type="entry name" value="EGF_CA"/>
    <property type="match status" value="1"/>
</dbReference>
<feature type="domain" description="VWFD" evidence="9">
    <location>
        <begin position="1485"/>
        <end position="1663"/>
    </location>
</feature>
<evidence type="ECO:0000256" key="6">
    <source>
        <dbReference type="SAM" id="Phobius"/>
    </source>
</evidence>
<dbReference type="InterPro" id="IPR000742">
    <property type="entry name" value="EGF"/>
</dbReference>
<dbReference type="PANTHER" id="PTHR11339:SF374">
    <property type="entry name" value="ZONADHESIN"/>
    <property type="match status" value="1"/>
</dbReference>
<dbReference type="InterPro" id="IPR050780">
    <property type="entry name" value="Mucin_vWF_Thrombospondin_sf"/>
</dbReference>
<dbReference type="SMART" id="SM00215">
    <property type="entry name" value="VWC_out"/>
    <property type="match status" value="6"/>
</dbReference>
<dbReference type="CDD" id="cd00054">
    <property type="entry name" value="EGF_CA"/>
    <property type="match status" value="1"/>
</dbReference>
<feature type="compositionally biased region" description="Low complexity" evidence="5">
    <location>
        <begin position="1632"/>
        <end position="1642"/>
    </location>
</feature>
<feature type="domain" description="EGF-like" evidence="7">
    <location>
        <begin position="2659"/>
        <end position="2695"/>
    </location>
</feature>
<feature type="region of interest" description="Disordered" evidence="5">
    <location>
        <begin position="2041"/>
        <end position="2061"/>
    </location>
</feature>
<evidence type="ECO:0000313" key="11">
    <source>
        <dbReference type="Proteomes" id="UP000324091"/>
    </source>
</evidence>
<keyword evidence="6" id="KW-0472">Membrane</keyword>
<keyword evidence="2 4" id="KW-1015">Disulfide bond</keyword>
<dbReference type="Proteomes" id="UP000324091">
    <property type="component" value="Chromosome 3"/>
</dbReference>
<feature type="domain" description="MAM" evidence="8">
    <location>
        <begin position="175"/>
        <end position="312"/>
    </location>
</feature>
<evidence type="ECO:0000256" key="4">
    <source>
        <dbReference type="PROSITE-ProRule" id="PRU00076"/>
    </source>
</evidence>
<dbReference type="SUPFAM" id="SSF57567">
    <property type="entry name" value="Serine protease inhibitors"/>
    <property type="match status" value="7"/>
</dbReference>
<dbReference type="SMART" id="SM00137">
    <property type="entry name" value="MAM"/>
    <property type="match status" value="2"/>
</dbReference>
<accession>A0A5C6NB79</accession>
<feature type="domain" description="VWFD" evidence="9">
    <location>
        <begin position="1872"/>
        <end position="2051"/>
    </location>
</feature>
<dbReference type="InterPro" id="IPR025615">
    <property type="entry name" value="TILa_dom"/>
</dbReference>
<dbReference type="CDD" id="cd06263">
    <property type="entry name" value="MAM"/>
    <property type="match status" value="2"/>
</dbReference>
<dbReference type="PROSITE" id="PS50026">
    <property type="entry name" value="EGF_3"/>
    <property type="match status" value="1"/>
</dbReference>
<dbReference type="Pfam" id="PF08742">
    <property type="entry name" value="C8"/>
    <property type="match status" value="7"/>
</dbReference>
<protein>
    <submittedName>
        <fullName evidence="10">Zonadhesin</fullName>
    </submittedName>
</protein>
<evidence type="ECO:0000256" key="5">
    <source>
        <dbReference type="SAM" id="MobiDB-lite"/>
    </source>
</evidence>
<dbReference type="GO" id="GO:0005509">
    <property type="term" value="F:calcium ion binding"/>
    <property type="evidence" value="ECO:0007669"/>
    <property type="project" value="InterPro"/>
</dbReference>
<feature type="transmembrane region" description="Helical" evidence="6">
    <location>
        <begin position="2709"/>
        <end position="2732"/>
    </location>
</feature>
<dbReference type="PANTHER" id="PTHR11339">
    <property type="entry name" value="EXTRACELLULAR MATRIX GLYCOPROTEIN RELATED"/>
    <property type="match status" value="1"/>
</dbReference>
<feature type="region of interest" description="Disordered" evidence="5">
    <location>
        <begin position="1632"/>
        <end position="1673"/>
    </location>
</feature>
<dbReference type="Pfam" id="PF00094">
    <property type="entry name" value="VWD"/>
    <property type="match status" value="5"/>
</dbReference>
<name>A0A5C6NB79_9TELE</name>
<dbReference type="CDD" id="cd19941">
    <property type="entry name" value="TIL"/>
    <property type="match status" value="7"/>
</dbReference>
<keyword evidence="4" id="KW-0245">EGF-like domain</keyword>
<dbReference type="InterPro" id="IPR001007">
    <property type="entry name" value="VWF_dom"/>
</dbReference>
<dbReference type="GO" id="GO:0005615">
    <property type="term" value="C:extracellular space"/>
    <property type="evidence" value="ECO:0007669"/>
    <property type="project" value="TreeGrafter"/>
</dbReference>
<dbReference type="SMART" id="SM00216">
    <property type="entry name" value="VWD"/>
    <property type="match status" value="4"/>
</dbReference>
<feature type="domain" description="VWFD" evidence="9">
    <location>
        <begin position="1103"/>
        <end position="1300"/>
    </location>
</feature>
<dbReference type="Pfam" id="PF01826">
    <property type="entry name" value="TIL"/>
    <property type="match status" value="7"/>
</dbReference>
<dbReference type="FunFam" id="2.10.25.10:FF:000055">
    <property type="entry name" value="alpha-tectorin isoform X1"/>
    <property type="match status" value="7"/>
</dbReference>
<keyword evidence="1" id="KW-0677">Repeat</keyword>
<dbReference type="InterPro" id="IPR036084">
    <property type="entry name" value="Ser_inhib-like_sf"/>
</dbReference>
<feature type="domain" description="VWFD" evidence="9">
    <location>
        <begin position="2260"/>
        <end position="2436"/>
    </location>
</feature>
<dbReference type="GO" id="GO:0016020">
    <property type="term" value="C:membrane"/>
    <property type="evidence" value="ECO:0007669"/>
    <property type="project" value="InterPro"/>
</dbReference>
<comment type="caution">
    <text evidence="4">Lacks conserved residue(s) required for the propagation of feature annotation.</text>
</comment>
<evidence type="ECO:0000259" key="7">
    <source>
        <dbReference type="PROSITE" id="PS50026"/>
    </source>
</evidence>
<dbReference type="Pfam" id="PF12714">
    <property type="entry name" value="TILa"/>
    <property type="match status" value="6"/>
</dbReference>
<dbReference type="InterPro" id="IPR002919">
    <property type="entry name" value="TIL_dom"/>
</dbReference>
<dbReference type="Pfam" id="PF00629">
    <property type="entry name" value="MAM"/>
    <property type="match status" value="2"/>
</dbReference>
<dbReference type="PROSITE" id="PS50060">
    <property type="entry name" value="MAM_2"/>
    <property type="match status" value="2"/>
</dbReference>
<evidence type="ECO:0000259" key="9">
    <source>
        <dbReference type="PROSITE" id="PS51233"/>
    </source>
</evidence>
<dbReference type="SMART" id="SM00181">
    <property type="entry name" value="EGF"/>
    <property type="match status" value="7"/>
</dbReference>